<protein>
    <recommendedName>
        <fullName evidence="3">HicB-like antitoxin of toxin-antitoxin system domain-containing protein</fullName>
    </recommendedName>
</protein>
<evidence type="ECO:0000313" key="2">
    <source>
        <dbReference type="Proteomes" id="UP000316426"/>
    </source>
</evidence>
<name>A0A518KBA1_9BACT</name>
<organism evidence="1 2">
    <name type="scientific">Botrimarina mediterranea</name>
    <dbReference type="NCBI Taxonomy" id="2528022"/>
    <lineage>
        <taxon>Bacteria</taxon>
        <taxon>Pseudomonadati</taxon>
        <taxon>Planctomycetota</taxon>
        <taxon>Planctomycetia</taxon>
        <taxon>Pirellulales</taxon>
        <taxon>Lacipirellulaceae</taxon>
        <taxon>Botrimarina</taxon>
    </lineage>
</organism>
<evidence type="ECO:0008006" key="3">
    <source>
        <dbReference type="Google" id="ProtNLM"/>
    </source>
</evidence>
<dbReference type="RefSeq" id="WP_145114032.1">
    <property type="nucleotide sequence ID" value="NZ_CP036349.1"/>
</dbReference>
<keyword evidence="2" id="KW-1185">Reference proteome</keyword>
<dbReference type="InterPro" id="IPR035069">
    <property type="entry name" value="TTHA1013/TTHA0281-like"/>
</dbReference>
<dbReference type="EMBL" id="CP036349">
    <property type="protein sequence ID" value="QDV75063.1"/>
    <property type="molecule type" value="Genomic_DNA"/>
</dbReference>
<dbReference type="AlphaFoldDB" id="A0A518KBA1"/>
<dbReference type="Proteomes" id="UP000316426">
    <property type="component" value="Chromosome"/>
</dbReference>
<dbReference type="Gene3D" id="3.30.160.250">
    <property type="match status" value="1"/>
</dbReference>
<evidence type="ECO:0000313" key="1">
    <source>
        <dbReference type="EMBL" id="QDV75063.1"/>
    </source>
</evidence>
<gene>
    <name evidence="1" type="ORF">Spa11_32720</name>
</gene>
<reference evidence="1 2" key="1">
    <citation type="submission" date="2019-02" db="EMBL/GenBank/DDBJ databases">
        <title>Deep-cultivation of Planctomycetes and their phenomic and genomic characterization uncovers novel biology.</title>
        <authorList>
            <person name="Wiegand S."/>
            <person name="Jogler M."/>
            <person name="Boedeker C."/>
            <person name="Pinto D."/>
            <person name="Vollmers J."/>
            <person name="Rivas-Marin E."/>
            <person name="Kohn T."/>
            <person name="Peeters S.H."/>
            <person name="Heuer A."/>
            <person name="Rast P."/>
            <person name="Oberbeckmann S."/>
            <person name="Bunk B."/>
            <person name="Jeske O."/>
            <person name="Meyerdierks A."/>
            <person name="Storesund J.E."/>
            <person name="Kallscheuer N."/>
            <person name="Luecker S."/>
            <person name="Lage O.M."/>
            <person name="Pohl T."/>
            <person name="Merkel B.J."/>
            <person name="Hornburger P."/>
            <person name="Mueller R.-W."/>
            <person name="Bruemmer F."/>
            <person name="Labrenz M."/>
            <person name="Spormann A.M."/>
            <person name="Op den Camp H."/>
            <person name="Overmann J."/>
            <person name="Amann R."/>
            <person name="Jetten M.S.M."/>
            <person name="Mascher T."/>
            <person name="Medema M.H."/>
            <person name="Devos D.P."/>
            <person name="Kaster A.-K."/>
            <person name="Ovreas L."/>
            <person name="Rohde M."/>
            <person name="Galperin M.Y."/>
            <person name="Jogler C."/>
        </authorList>
    </citation>
    <scope>NUCLEOTIDE SEQUENCE [LARGE SCALE GENOMIC DNA]</scope>
    <source>
        <strain evidence="1 2">Spa11</strain>
    </source>
</reference>
<dbReference type="SUPFAM" id="SSF143100">
    <property type="entry name" value="TTHA1013/TTHA0281-like"/>
    <property type="match status" value="1"/>
</dbReference>
<dbReference type="KEGG" id="bmei:Spa11_32720"/>
<accession>A0A518KBA1</accession>
<proteinExistence type="predicted"/>
<sequence length="65" mass="7263">MRYKVSLERSDEGVAASVLGLPGCHSQGADEAEAMANIQDAIREYLEVQRDLWADREVREVEVEA</sequence>